<accession>A0A3M7MAJ8</accession>
<name>A0A3M7MAJ8_9PLEO</name>
<evidence type="ECO:0000313" key="3">
    <source>
        <dbReference type="Proteomes" id="UP000265663"/>
    </source>
</evidence>
<reference evidence="2 3" key="1">
    <citation type="journal article" date="2014" name="PLoS ONE">
        <title>De novo Genome Assembly of the Fungal Plant Pathogen Pyrenophora semeniperda.</title>
        <authorList>
            <person name="Soliai M.M."/>
            <person name="Meyer S.E."/>
            <person name="Udall J.A."/>
            <person name="Elzinga D.E."/>
            <person name="Hermansen R.A."/>
            <person name="Bodily P.M."/>
            <person name="Hart A.A."/>
            <person name="Coleman C.E."/>
        </authorList>
    </citation>
    <scope>NUCLEOTIDE SEQUENCE [LARGE SCALE GENOMIC DNA]</scope>
    <source>
        <strain evidence="2 3">CCB06</strain>
        <tissue evidence="2">Mycelium</tissue>
    </source>
</reference>
<evidence type="ECO:0000259" key="1">
    <source>
        <dbReference type="Pfam" id="PF13302"/>
    </source>
</evidence>
<feature type="domain" description="N-acetyltransferase" evidence="1">
    <location>
        <begin position="32"/>
        <end position="178"/>
    </location>
</feature>
<dbReference type="InterPro" id="IPR016181">
    <property type="entry name" value="Acyl_CoA_acyltransferase"/>
</dbReference>
<organism evidence="2 3">
    <name type="scientific">Pyrenophora seminiperda CCB06</name>
    <dbReference type="NCBI Taxonomy" id="1302712"/>
    <lineage>
        <taxon>Eukaryota</taxon>
        <taxon>Fungi</taxon>
        <taxon>Dikarya</taxon>
        <taxon>Ascomycota</taxon>
        <taxon>Pezizomycotina</taxon>
        <taxon>Dothideomycetes</taxon>
        <taxon>Pleosporomycetidae</taxon>
        <taxon>Pleosporales</taxon>
        <taxon>Pleosporineae</taxon>
        <taxon>Pleosporaceae</taxon>
        <taxon>Pyrenophora</taxon>
    </lineage>
</organism>
<dbReference type="InterPro" id="IPR000182">
    <property type="entry name" value="GNAT_dom"/>
</dbReference>
<dbReference type="EMBL" id="KE747827">
    <property type="protein sequence ID" value="RMZ71507.1"/>
    <property type="molecule type" value="Genomic_DNA"/>
</dbReference>
<dbReference type="GO" id="GO:0016747">
    <property type="term" value="F:acyltransferase activity, transferring groups other than amino-acyl groups"/>
    <property type="evidence" value="ECO:0007669"/>
    <property type="project" value="InterPro"/>
</dbReference>
<evidence type="ECO:0000313" key="2">
    <source>
        <dbReference type="EMBL" id="RMZ71507.1"/>
    </source>
</evidence>
<keyword evidence="3" id="KW-1185">Reference proteome</keyword>
<dbReference type="Pfam" id="PF13302">
    <property type="entry name" value="Acetyltransf_3"/>
    <property type="match status" value="1"/>
</dbReference>
<dbReference type="SUPFAM" id="SSF55729">
    <property type="entry name" value="Acyl-CoA N-acyltransferases (Nat)"/>
    <property type="match status" value="1"/>
</dbReference>
<dbReference type="AlphaFoldDB" id="A0A3M7MAJ8"/>
<dbReference type="OrthoDB" id="630895at2759"/>
<dbReference type="InterPro" id="IPR051531">
    <property type="entry name" value="N-acetyltransferase"/>
</dbReference>
<dbReference type="PANTHER" id="PTHR43792">
    <property type="entry name" value="GNAT FAMILY, PUTATIVE (AFU_ORTHOLOGUE AFUA_3G00765)-RELATED-RELATED"/>
    <property type="match status" value="1"/>
</dbReference>
<dbReference type="Gene3D" id="3.40.630.30">
    <property type="match status" value="1"/>
</dbReference>
<dbReference type="PANTHER" id="PTHR43792:SF16">
    <property type="entry name" value="N-ACETYLTRANSFERASE DOMAIN-CONTAINING PROTEIN"/>
    <property type="match status" value="1"/>
</dbReference>
<dbReference type="Proteomes" id="UP000265663">
    <property type="component" value="Unassembled WGS sequence"/>
</dbReference>
<sequence>MTIFDFHITTPRLYISYANPALDSHCDFTLALLHGPMSVKWHPGIIEAVPDREACRKVLQNDVDRLTKTGYGRYLVSLRPEKESAEDLEKPFSERQRHLEHVGRVSMQLARIEGVPAPTIPDVGFNFLESYQGRGYAIEATKGLMEYFERERGVKVFAGCTHETNEPSMKLFRKAGFRNWGSRTVKGILWSGDDVEVNIWTWGVEDGEKLEDFGF</sequence>
<gene>
    <name evidence="2" type="ORF">GMOD_00006628</name>
</gene>
<proteinExistence type="predicted"/>
<protein>
    <recommendedName>
        <fullName evidence="1">N-acetyltransferase domain-containing protein</fullName>
    </recommendedName>
</protein>